<comment type="pathway">
    <text evidence="1 8">Cofactor biosynthesis; NAD(+) biosynthesis; nicotinate D-ribonucleotide from nicotinate: step 1/1.</text>
</comment>
<protein>
    <recommendedName>
        <fullName evidence="3 8">Nicotinate phosphoribosyltransferase</fullName>
        <ecNumber evidence="3 8">6.3.4.21</ecNumber>
    </recommendedName>
</protein>
<dbReference type="GO" id="GO:0034355">
    <property type="term" value="P:NAD+ biosynthetic process via the salvage pathway"/>
    <property type="evidence" value="ECO:0007669"/>
    <property type="project" value="TreeGrafter"/>
</dbReference>
<accession>A0A2T9Y8M9</accession>
<dbReference type="Pfam" id="PF04095">
    <property type="entry name" value="NAPRTase"/>
    <property type="match status" value="1"/>
</dbReference>
<comment type="similarity">
    <text evidence="2 8">Belongs to the NAPRTase family.</text>
</comment>
<feature type="domain" description="Nicotinate phosphoribosyltransferase N-terminal" evidence="10">
    <location>
        <begin position="8"/>
        <end position="155"/>
    </location>
</feature>
<dbReference type="Gene3D" id="3.20.140.10">
    <property type="entry name" value="nicotinate phosphoribosyltransferase"/>
    <property type="match status" value="1"/>
</dbReference>
<dbReference type="EMBL" id="MBFT01000604">
    <property type="protein sequence ID" value="PVU88700.1"/>
    <property type="molecule type" value="Genomic_DNA"/>
</dbReference>
<dbReference type="SUPFAM" id="SSF51690">
    <property type="entry name" value="Nicotinate/Quinolinate PRTase C-terminal domain-like"/>
    <property type="match status" value="1"/>
</dbReference>
<evidence type="ECO:0000256" key="8">
    <source>
        <dbReference type="RuleBase" id="RU003838"/>
    </source>
</evidence>
<evidence type="ECO:0000256" key="2">
    <source>
        <dbReference type="ARBA" id="ARBA00010897"/>
    </source>
</evidence>
<dbReference type="NCBIfam" id="TIGR01514">
    <property type="entry name" value="NAPRTase"/>
    <property type="match status" value="1"/>
</dbReference>
<evidence type="ECO:0000256" key="7">
    <source>
        <dbReference type="ARBA" id="ARBA00048668"/>
    </source>
</evidence>
<dbReference type="GO" id="GO:0004516">
    <property type="term" value="F:nicotinate phosphoribosyltransferase activity"/>
    <property type="evidence" value="ECO:0007669"/>
    <property type="project" value="UniProtKB-UniRule"/>
</dbReference>
<proteinExistence type="inferred from homology"/>
<reference evidence="11 12" key="1">
    <citation type="journal article" date="2018" name="MBio">
        <title>Comparative Genomics Reveals the Core Gene Toolbox for the Fungus-Insect Symbiosis.</title>
        <authorList>
            <person name="Wang Y."/>
            <person name="Stata M."/>
            <person name="Wang W."/>
            <person name="Stajich J.E."/>
            <person name="White M.M."/>
            <person name="Moncalvo J.M."/>
        </authorList>
    </citation>
    <scope>NUCLEOTIDE SEQUENCE [LARGE SCALE GENOMIC DNA]</scope>
    <source>
        <strain evidence="11 12">AUS-77-4</strain>
    </source>
</reference>
<feature type="domain" description="Nicotinate/nicotinamide phosphoribosyltransferase" evidence="9">
    <location>
        <begin position="189"/>
        <end position="427"/>
    </location>
</feature>
<dbReference type="UniPathway" id="UPA00253">
    <property type="reaction ID" value="UER00457"/>
</dbReference>
<keyword evidence="5 8" id="KW-0436">Ligase</keyword>
<evidence type="ECO:0000313" key="11">
    <source>
        <dbReference type="EMBL" id="PVU88700.1"/>
    </source>
</evidence>
<dbReference type="STRING" id="61424.A0A2T9Y8M9"/>
<keyword evidence="12" id="KW-1185">Reference proteome</keyword>
<dbReference type="InterPro" id="IPR041525">
    <property type="entry name" value="N/Namide_PRibTrfase"/>
</dbReference>
<keyword evidence="4" id="KW-0597">Phosphoprotein</keyword>
<evidence type="ECO:0000259" key="10">
    <source>
        <dbReference type="Pfam" id="PF17767"/>
    </source>
</evidence>
<dbReference type="Proteomes" id="UP000245699">
    <property type="component" value="Unassembled WGS sequence"/>
</dbReference>
<dbReference type="EC" id="6.3.4.21" evidence="3 8"/>
<dbReference type="GO" id="GO:0005829">
    <property type="term" value="C:cytosol"/>
    <property type="evidence" value="ECO:0007669"/>
    <property type="project" value="TreeGrafter"/>
</dbReference>
<comment type="PTM">
    <text evidence="8">Transiently phosphorylated on a His residue during the reaction cycle. Phosphorylation strongly increases the affinity for substrates and increases the rate of nicotinate D-ribonucleotide production. Dephosphorylation regenerates the low-affinity form of the enzyme, leading to product release.</text>
</comment>
<evidence type="ECO:0000256" key="5">
    <source>
        <dbReference type="ARBA" id="ARBA00022598"/>
    </source>
</evidence>
<sequence>MEGIVSILDQDLYKFCMQLAVREHYPNVYVKYAFTNRDKSMKFNKAAYNWFVSKVSQLETLSLREDEFEFLKTNCTFLNKEYLNFLKNFRFFPKKQIFHKFIPDSNKTPSEKTPGNISESTSLQDLQIFGDIELTVEGIWSEVILYEIPLLALISESYFKFVDTDWSIENQEEIIRNKAILMLKNNCVFSEFGTRRRRSFEAHDIIVRELSNILQNGYKEILESSSESNQNKPQSLGKISGTSNVFLAKKYNMAPVGTVGHEWTMGVAALEKTFDTGNKLALYKWHATFKGSLGIALTDTFGIKSFFLNFDQYLSRTYTGLRHDSGDPNTLIDLAIKHYKNYNIDPKTKVVVFSDGLNVEKAIHLQKQCESKGIGSAFGIGTTLTNDFKKSSDPNTQSKAMNIVIKLIECGGDGCVKLSDDPGKHSGLESDIKRALEELDLME</sequence>
<dbReference type="InterPro" id="IPR006406">
    <property type="entry name" value="Nic_PRibTrfase"/>
</dbReference>
<evidence type="ECO:0000259" key="9">
    <source>
        <dbReference type="Pfam" id="PF04095"/>
    </source>
</evidence>
<dbReference type="PANTHER" id="PTHR11098:SF1">
    <property type="entry name" value="NICOTINATE PHOSPHORIBOSYLTRANSFERASE"/>
    <property type="match status" value="1"/>
</dbReference>
<dbReference type="InterPro" id="IPR007229">
    <property type="entry name" value="Nic_PRibTrfase-Fam"/>
</dbReference>
<comment type="caution">
    <text evidence="11">The sequence shown here is derived from an EMBL/GenBank/DDBJ whole genome shotgun (WGS) entry which is preliminary data.</text>
</comment>
<organism evidence="11 12">
    <name type="scientific">Furculomyces boomerangus</name>
    <dbReference type="NCBI Taxonomy" id="61424"/>
    <lineage>
        <taxon>Eukaryota</taxon>
        <taxon>Fungi</taxon>
        <taxon>Fungi incertae sedis</taxon>
        <taxon>Zoopagomycota</taxon>
        <taxon>Kickxellomycotina</taxon>
        <taxon>Harpellomycetes</taxon>
        <taxon>Harpellales</taxon>
        <taxon>Harpellaceae</taxon>
        <taxon>Furculomyces</taxon>
    </lineage>
</organism>
<dbReference type="PIRSF" id="PIRSF000484">
    <property type="entry name" value="NAPRT"/>
    <property type="match status" value="1"/>
</dbReference>
<name>A0A2T9Y8M9_9FUNG</name>
<keyword evidence="6 8" id="KW-0662">Pyridine nucleotide biosynthesis</keyword>
<dbReference type="AlphaFoldDB" id="A0A2T9Y8M9"/>
<dbReference type="OrthoDB" id="193380at2759"/>
<evidence type="ECO:0000256" key="3">
    <source>
        <dbReference type="ARBA" id="ARBA00013236"/>
    </source>
</evidence>
<dbReference type="Pfam" id="PF17767">
    <property type="entry name" value="NAPRTase_N"/>
    <property type="match status" value="1"/>
</dbReference>
<dbReference type="HAMAP" id="MF_00570">
    <property type="entry name" value="NAPRTase"/>
    <property type="match status" value="1"/>
</dbReference>
<evidence type="ECO:0000256" key="6">
    <source>
        <dbReference type="ARBA" id="ARBA00022642"/>
    </source>
</evidence>
<dbReference type="SUPFAM" id="SSF54675">
    <property type="entry name" value="Nicotinate/Quinolinate PRTase N-terminal domain-like"/>
    <property type="match status" value="1"/>
</dbReference>
<evidence type="ECO:0000256" key="4">
    <source>
        <dbReference type="ARBA" id="ARBA00022553"/>
    </source>
</evidence>
<dbReference type="InterPro" id="IPR040727">
    <property type="entry name" value="NAPRTase_N"/>
</dbReference>
<evidence type="ECO:0000313" key="12">
    <source>
        <dbReference type="Proteomes" id="UP000245699"/>
    </source>
</evidence>
<comment type="function">
    <text evidence="8">Catalyzes the synthesis of beta-nicotinate D-ribonucleotide from nicotinate and 5-phospho-D-ribose 1-phosphate at the expense of ATP.</text>
</comment>
<gene>
    <name evidence="11" type="ORF">BB559_005446</name>
</gene>
<comment type="catalytic activity">
    <reaction evidence="7 8">
        <text>5-phospho-alpha-D-ribose 1-diphosphate + nicotinate + ATP + H2O = nicotinate beta-D-ribonucleotide + ADP + phosphate + diphosphate</text>
        <dbReference type="Rhea" id="RHEA:36163"/>
        <dbReference type="ChEBI" id="CHEBI:15377"/>
        <dbReference type="ChEBI" id="CHEBI:30616"/>
        <dbReference type="ChEBI" id="CHEBI:32544"/>
        <dbReference type="ChEBI" id="CHEBI:33019"/>
        <dbReference type="ChEBI" id="CHEBI:43474"/>
        <dbReference type="ChEBI" id="CHEBI:57502"/>
        <dbReference type="ChEBI" id="CHEBI:58017"/>
        <dbReference type="ChEBI" id="CHEBI:456216"/>
        <dbReference type="EC" id="6.3.4.21"/>
    </reaction>
</comment>
<evidence type="ECO:0000256" key="1">
    <source>
        <dbReference type="ARBA" id="ARBA00004952"/>
    </source>
</evidence>
<dbReference type="PANTHER" id="PTHR11098">
    <property type="entry name" value="NICOTINATE PHOSPHORIBOSYLTRANSFERASE"/>
    <property type="match status" value="1"/>
</dbReference>
<dbReference type="InterPro" id="IPR036068">
    <property type="entry name" value="Nicotinate_pribotase-like_C"/>
</dbReference>